<dbReference type="Proteomes" id="UP001208570">
    <property type="component" value="Unassembled WGS sequence"/>
</dbReference>
<evidence type="ECO:0000259" key="9">
    <source>
        <dbReference type="PROSITE" id="PS50235"/>
    </source>
</evidence>
<evidence type="ECO:0000256" key="4">
    <source>
        <dbReference type="ARBA" id="ARBA00022786"/>
    </source>
</evidence>
<gene>
    <name evidence="10" type="ORF">LSH36_45g09006</name>
</gene>
<dbReference type="InterPro" id="IPR018200">
    <property type="entry name" value="USP_CS"/>
</dbReference>
<dbReference type="GO" id="GO:0016579">
    <property type="term" value="P:protein deubiquitination"/>
    <property type="evidence" value="ECO:0007669"/>
    <property type="project" value="InterPro"/>
</dbReference>
<feature type="region of interest" description="Disordered" evidence="8">
    <location>
        <begin position="930"/>
        <end position="953"/>
    </location>
</feature>
<dbReference type="EMBL" id="JAODUP010000045">
    <property type="protein sequence ID" value="KAK2165808.1"/>
    <property type="molecule type" value="Genomic_DNA"/>
</dbReference>
<keyword evidence="11" id="KW-1185">Reference proteome</keyword>
<evidence type="ECO:0000256" key="2">
    <source>
        <dbReference type="ARBA" id="ARBA00009085"/>
    </source>
</evidence>
<feature type="region of interest" description="Disordered" evidence="8">
    <location>
        <begin position="802"/>
        <end position="878"/>
    </location>
</feature>
<dbReference type="InterPro" id="IPR050164">
    <property type="entry name" value="Peptidase_C19"/>
</dbReference>
<evidence type="ECO:0000256" key="5">
    <source>
        <dbReference type="ARBA" id="ARBA00022801"/>
    </source>
</evidence>
<dbReference type="PROSITE" id="PS50235">
    <property type="entry name" value="USP_3"/>
    <property type="match status" value="1"/>
</dbReference>
<keyword evidence="5 7" id="KW-0378">Hydrolase</keyword>
<dbReference type="GO" id="GO:0042981">
    <property type="term" value="P:regulation of apoptotic process"/>
    <property type="evidence" value="ECO:0007669"/>
    <property type="project" value="TreeGrafter"/>
</dbReference>
<sequence length="994" mass="112182">MPASSQDIILPITESLKSSLAKQSASSSLSQRLKSSSKQILMQKIHFLPATKASHLYQLASLRAKYTPLNASFRKYSSSDMVEGYKSPQNIKMSGDDLPVPKVVLYPPESIKLEWPKIRPVGAGLVNLGNTCFLNSTLQCLIYTAPLVNYLMSEDHCNTCKLVSFCMLCELHKLIKRCFNQQGRIEPTAIVHKLRVIAKHMHIGSQEDAQEFLRYVIDKMQEACLTGHKQLDYISKQTTVVNQIFGGYLRSQVVCLKCNARSNTYEMFMDISLNIENVPTVSKALERYTNPERLDSDNAYNCAACKQKVPATKRFTIHKPPNILTLQLKRFDCFRPSAKVTRHVKFSEQLDLRPFMSSKMESPVLYQLYAVLVHSGYTCNSGHYYCFVQAPNSMWYCMNDQHVSRANINRVLSAEAYLLFYKRIKSKVTHSDTNVMYPVVHRMVTPSGDLSNDIGSPVERRPAQTNVVASNSHGIMHCDHRQPKFHINTSAASVQAPSKIQFKPFSIVASSKLKTSANTSAVASSTQNGMHNNTSSSVLGTQLRTCINPSSTVVCEQKRMQSGSCTSLVPSTNGVKPRLVMRIKHGSVCYNSVEDGKGSTDSSQPKPKLVPYNGESDDDETPTKINGMGSSTHNNDTKSHPMNLVGKQQDSSEPITGPKMETVASVPQTCHSVERESYCSTDRKPEKAKSPTQPSTSLGLTVDISQAKVNATSKWNVLSADAQVSPSLASGSSNCSINSTTEWRVRETVKHTVPVLPSNLTAPSTPWTNVSTEKHQTCDGEISGCVNSNSRNIKIQHSKCVADGNRDNSQTTPVLFDNELNTSASKSHKKHKDKKHKHYNGRDHSDLSSSHKKKKHKKKHKRKKYEDLDDEERPVKKRRSEDGDYMWIEKTRDLSEENTSYTDHYRTQKHHWKSFQDETASHVVMKNIKNHHSDNGFDRNQDMKSNDRKRYSRHELSSIDHRIGYYDNHKTDHRDSRHYWSHHGKADYRRHDRY</sequence>
<comment type="catalytic activity">
    <reaction evidence="1 7">
        <text>Thiol-dependent hydrolysis of ester, thioester, amide, peptide and isopeptide bonds formed by the C-terminal Gly of ubiquitin (a 76-residue protein attached to proteins as an intracellular targeting signal).</text>
        <dbReference type="EC" id="3.4.19.12"/>
    </reaction>
</comment>
<dbReference type="AlphaFoldDB" id="A0AAD9K861"/>
<dbReference type="GO" id="GO:0005829">
    <property type="term" value="C:cytosol"/>
    <property type="evidence" value="ECO:0007669"/>
    <property type="project" value="TreeGrafter"/>
</dbReference>
<feature type="compositionally biased region" description="Polar residues" evidence="8">
    <location>
        <begin position="690"/>
        <end position="699"/>
    </location>
</feature>
<protein>
    <recommendedName>
        <fullName evidence="7">Ubiquitin carboxyl-terminal hydrolase</fullName>
        <ecNumber evidence="7">3.4.19.12</ecNumber>
    </recommendedName>
</protein>
<dbReference type="EC" id="3.4.19.12" evidence="7"/>
<evidence type="ECO:0000256" key="8">
    <source>
        <dbReference type="SAM" id="MobiDB-lite"/>
    </source>
</evidence>
<evidence type="ECO:0000256" key="7">
    <source>
        <dbReference type="RuleBase" id="RU366025"/>
    </source>
</evidence>
<accession>A0AAD9K861</accession>
<dbReference type="GO" id="GO:0006508">
    <property type="term" value="P:proteolysis"/>
    <property type="evidence" value="ECO:0007669"/>
    <property type="project" value="UniProtKB-KW"/>
</dbReference>
<reference evidence="10" key="1">
    <citation type="journal article" date="2023" name="Mol. Biol. Evol.">
        <title>Third-Generation Sequencing Reveals the Adaptive Role of the Epigenome in Three Deep-Sea Polychaetes.</title>
        <authorList>
            <person name="Perez M."/>
            <person name="Aroh O."/>
            <person name="Sun Y."/>
            <person name="Lan Y."/>
            <person name="Juniper S.K."/>
            <person name="Young C.R."/>
            <person name="Angers B."/>
            <person name="Qian P.Y."/>
        </authorList>
    </citation>
    <scope>NUCLEOTIDE SEQUENCE</scope>
    <source>
        <strain evidence="10">P08H-3</strain>
    </source>
</reference>
<feature type="domain" description="USP" evidence="9">
    <location>
        <begin position="123"/>
        <end position="424"/>
    </location>
</feature>
<evidence type="ECO:0000256" key="3">
    <source>
        <dbReference type="ARBA" id="ARBA00022670"/>
    </source>
</evidence>
<evidence type="ECO:0000313" key="11">
    <source>
        <dbReference type="Proteomes" id="UP001208570"/>
    </source>
</evidence>
<dbReference type="CDD" id="cd02661">
    <property type="entry name" value="Peptidase_C19E"/>
    <property type="match status" value="1"/>
</dbReference>
<dbReference type="PROSITE" id="PS00972">
    <property type="entry name" value="USP_1"/>
    <property type="match status" value="1"/>
</dbReference>
<dbReference type="InterPro" id="IPR028889">
    <property type="entry name" value="USP"/>
</dbReference>
<evidence type="ECO:0000256" key="1">
    <source>
        <dbReference type="ARBA" id="ARBA00000707"/>
    </source>
</evidence>
<dbReference type="PANTHER" id="PTHR24006">
    <property type="entry name" value="UBIQUITIN CARBOXYL-TERMINAL HYDROLASE"/>
    <property type="match status" value="1"/>
</dbReference>
<dbReference type="SUPFAM" id="SSF54001">
    <property type="entry name" value="Cysteine proteinases"/>
    <property type="match status" value="1"/>
</dbReference>
<dbReference type="FunFam" id="3.90.70.10:FF:000119">
    <property type="entry name" value="Ubiquitin specific peptidase 36"/>
    <property type="match status" value="1"/>
</dbReference>
<name>A0AAD9K861_9ANNE</name>
<evidence type="ECO:0000313" key="10">
    <source>
        <dbReference type="EMBL" id="KAK2165808.1"/>
    </source>
</evidence>
<dbReference type="Pfam" id="PF00443">
    <property type="entry name" value="UCH"/>
    <property type="match status" value="1"/>
</dbReference>
<dbReference type="InterPro" id="IPR001394">
    <property type="entry name" value="Peptidase_C19_UCH"/>
</dbReference>
<dbReference type="InterPro" id="IPR038765">
    <property type="entry name" value="Papain-like_cys_pep_sf"/>
</dbReference>
<dbReference type="PANTHER" id="PTHR24006:SF758">
    <property type="entry name" value="UBIQUITIN CARBOXYL-TERMINAL HYDROLASE 36"/>
    <property type="match status" value="1"/>
</dbReference>
<keyword evidence="3 7" id="KW-0645">Protease</keyword>
<keyword evidence="6 7" id="KW-0788">Thiol protease</keyword>
<dbReference type="GO" id="GO:0004843">
    <property type="term" value="F:cysteine-type deubiquitinase activity"/>
    <property type="evidence" value="ECO:0007669"/>
    <property type="project" value="UniProtKB-UniRule"/>
</dbReference>
<feature type="region of interest" description="Disordered" evidence="8">
    <location>
        <begin position="593"/>
        <end position="699"/>
    </location>
</feature>
<keyword evidence="4 7" id="KW-0833">Ubl conjugation pathway</keyword>
<evidence type="ECO:0000256" key="6">
    <source>
        <dbReference type="ARBA" id="ARBA00022807"/>
    </source>
</evidence>
<feature type="compositionally biased region" description="Basic residues" evidence="8">
    <location>
        <begin position="826"/>
        <end position="839"/>
    </location>
</feature>
<proteinExistence type="inferred from homology"/>
<dbReference type="GO" id="GO:0005634">
    <property type="term" value="C:nucleus"/>
    <property type="evidence" value="ECO:0007669"/>
    <property type="project" value="TreeGrafter"/>
</dbReference>
<feature type="compositionally biased region" description="Basic and acidic residues" evidence="8">
    <location>
        <begin position="672"/>
        <end position="689"/>
    </location>
</feature>
<comment type="caution">
    <text evidence="10">The sequence shown here is derived from an EMBL/GenBank/DDBJ whole genome shotgun (WGS) entry which is preliminary data.</text>
</comment>
<feature type="compositionally biased region" description="Polar residues" evidence="8">
    <location>
        <begin position="807"/>
        <end position="824"/>
    </location>
</feature>
<feature type="compositionally biased region" description="Basic residues" evidence="8">
    <location>
        <begin position="850"/>
        <end position="863"/>
    </location>
</feature>
<organism evidence="10 11">
    <name type="scientific">Paralvinella palmiformis</name>
    <dbReference type="NCBI Taxonomy" id="53620"/>
    <lineage>
        <taxon>Eukaryota</taxon>
        <taxon>Metazoa</taxon>
        <taxon>Spiralia</taxon>
        <taxon>Lophotrochozoa</taxon>
        <taxon>Annelida</taxon>
        <taxon>Polychaeta</taxon>
        <taxon>Sedentaria</taxon>
        <taxon>Canalipalpata</taxon>
        <taxon>Terebellida</taxon>
        <taxon>Terebelliformia</taxon>
        <taxon>Alvinellidae</taxon>
        <taxon>Paralvinella</taxon>
    </lineage>
</organism>
<dbReference type="Gene3D" id="3.90.70.10">
    <property type="entry name" value="Cysteine proteinases"/>
    <property type="match status" value="1"/>
</dbReference>
<feature type="compositionally biased region" description="Basic and acidic residues" evidence="8">
    <location>
        <begin position="931"/>
        <end position="953"/>
    </location>
</feature>
<dbReference type="PROSITE" id="PS00973">
    <property type="entry name" value="USP_2"/>
    <property type="match status" value="1"/>
</dbReference>
<comment type="similarity">
    <text evidence="2 7">Belongs to the peptidase C19 family.</text>
</comment>